<comment type="caution">
    <text evidence="7">The sequence shown here is derived from an EMBL/GenBank/DDBJ whole genome shotgun (WGS) entry which is preliminary data.</text>
</comment>
<dbReference type="PANTHER" id="PTHR43133:SF46">
    <property type="entry name" value="RNA POLYMERASE SIGMA-70 FACTOR ECF SUBFAMILY"/>
    <property type="match status" value="1"/>
</dbReference>
<dbReference type="InterPro" id="IPR007627">
    <property type="entry name" value="RNA_pol_sigma70_r2"/>
</dbReference>
<name>A0A5M6D8T2_9BACT</name>
<dbReference type="GO" id="GO:0003677">
    <property type="term" value="F:DNA binding"/>
    <property type="evidence" value="ECO:0007669"/>
    <property type="project" value="InterPro"/>
</dbReference>
<evidence type="ECO:0000259" key="6">
    <source>
        <dbReference type="Pfam" id="PF08281"/>
    </source>
</evidence>
<evidence type="ECO:0000313" key="7">
    <source>
        <dbReference type="EMBL" id="KAA5542890.1"/>
    </source>
</evidence>
<dbReference type="Proteomes" id="UP000323426">
    <property type="component" value="Unassembled WGS sequence"/>
</dbReference>
<dbReference type="Pfam" id="PF04542">
    <property type="entry name" value="Sigma70_r2"/>
    <property type="match status" value="1"/>
</dbReference>
<dbReference type="InterPro" id="IPR039425">
    <property type="entry name" value="RNA_pol_sigma-70-like"/>
</dbReference>
<proteinExistence type="inferred from homology"/>
<accession>A0A5M6D8T2</accession>
<dbReference type="InterPro" id="IPR013325">
    <property type="entry name" value="RNA_pol_sigma_r2"/>
</dbReference>
<dbReference type="RefSeq" id="WP_150090616.1">
    <property type="nucleotide sequence ID" value="NZ_VWSF01000016.1"/>
</dbReference>
<dbReference type="AlphaFoldDB" id="A0A5M6D8T2"/>
<protein>
    <submittedName>
        <fullName evidence="7">Sigma-70 family RNA polymerase sigma factor</fullName>
    </submittedName>
</protein>
<dbReference type="EMBL" id="VWSF01000016">
    <property type="protein sequence ID" value="KAA5542890.1"/>
    <property type="molecule type" value="Genomic_DNA"/>
</dbReference>
<dbReference type="InterPro" id="IPR013324">
    <property type="entry name" value="RNA_pol_sigma_r3/r4-like"/>
</dbReference>
<gene>
    <name evidence="7" type="ORF">F0145_18295</name>
</gene>
<dbReference type="PANTHER" id="PTHR43133">
    <property type="entry name" value="RNA POLYMERASE ECF-TYPE SIGMA FACTO"/>
    <property type="match status" value="1"/>
</dbReference>
<evidence type="ECO:0000256" key="4">
    <source>
        <dbReference type="ARBA" id="ARBA00023163"/>
    </source>
</evidence>
<dbReference type="SUPFAM" id="SSF88946">
    <property type="entry name" value="Sigma2 domain of RNA polymerase sigma factors"/>
    <property type="match status" value="1"/>
</dbReference>
<dbReference type="Gene3D" id="1.10.1740.10">
    <property type="match status" value="1"/>
</dbReference>
<dbReference type="Pfam" id="PF08281">
    <property type="entry name" value="Sigma70_r4_2"/>
    <property type="match status" value="1"/>
</dbReference>
<evidence type="ECO:0000256" key="1">
    <source>
        <dbReference type="ARBA" id="ARBA00010641"/>
    </source>
</evidence>
<dbReference type="GO" id="GO:0006352">
    <property type="term" value="P:DNA-templated transcription initiation"/>
    <property type="evidence" value="ECO:0007669"/>
    <property type="project" value="InterPro"/>
</dbReference>
<dbReference type="InterPro" id="IPR013249">
    <property type="entry name" value="RNA_pol_sigma70_r4_t2"/>
</dbReference>
<dbReference type="InterPro" id="IPR014284">
    <property type="entry name" value="RNA_pol_sigma-70_dom"/>
</dbReference>
<organism evidence="7 8">
    <name type="scientific">Adhaeribacter rhizoryzae</name>
    <dbReference type="NCBI Taxonomy" id="2607907"/>
    <lineage>
        <taxon>Bacteria</taxon>
        <taxon>Pseudomonadati</taxon>
        <taxon>Bacteroidota</taxon>
        <taxon>Cytophagia</taxon>
        <taxon>Cytophagales</taxon>
        <taxon>Hymenobacteraceae</taxon>
        <taxon>Adhaeribacter</taxon>
    </lineage>
</organism>
<sequence>MKISPPQPEDAIELWVRFQNGDELAFARLYETHIQVIYSYAKKYTKDEVLIEDTIHNLFIYLWQHKSKLAVPLSVKFYLFSAVKRRIFRELLKRREIFVPQELTTETNNHAAENSAETNYINWQEEEERKAYIDNAFGLLTGNQRQAIELKYYNNLSCQEISGIMGLKPDNVYKLISRGLDILKKNAKSNFLNLFTLIFLSFPPI</sequence>
<evidence type="ECO:0000313" key="8">
    <source>
        <dbReference type="Proteomes" id="UP000323426"/>
    </source>
</evidence>
<feature type="domain" description="RNA polymerase sigma factor 70 region 4 type 2" evidence="6">
    <location>
        <begin position="132"/>
        <end position="180"/>
    </location>
</feature>
<dbReference type="Gene3D" id="1.10.10.10">
    <property type="entry name" value="Winged helix-like DNA-binding domain superfamily/Winged helix DNA-binding domain"/>
    <property type="match status" value="1"/>
</dbReference>
<evidence type="ECO:0000256" key="2">
    <source>
        <dbReference type="ARBA" id="ARBA00023015"/>
    </source>
</evidence>
<keyword evidence="3" id="KW-0731">Sigma factor</keyword>
<feature type="domain" description="RNA polymerase sigma-70 region 2" evidence="5">
    <location>
        <begin position="29"/>
        <end position="95"/>
    </location>
</feature>
<reference evidence="7 8" key="1">
    <citation type="submission" date="2019-09" db="EMBL/GenBank/DDBJ databases">
        <title>Genome sequence and assembly of Adhaeribacter sp.</title>
        <authorList>
            <person name="Chhetri G."/>
        </authorList>
    </citation>
    <scope>NUCLEOTIDE SEQUENCE [LARGE SCALE GENOMIC DNA]</scope>
    <source>
        <strain evidence="7 8">DK36</strain>
    </source>
</reference>
<keyword evidence="8" id="KW-1185">Reference proteome</keyword>
<dbReference type="NCBIfam" id="TIGR02937">
    <property type="entry name" value="sigma70-ECF"/>
    <property type="match status" value="1"/>
</dbReference>
<evidence type="ECO:0000256" key="3">
    <source>
        <dbReference type="ARBA" id="ARBA00023082"/>
    </source>
</evidence>
<dbReference type="InterPro" id="IPR036388">
    <property type="entry name" value="WH-like_DNA-bd_sf"/>
</dbReference>
<dbReference type="SUPFAM" id="SSF88659">
    <property type="entry name" value="Sigma3 and sigma4 domains of RNA polymerase sigma factors"/>
    <property type="match status" value="1"/>
</dbReference>
<keyword evidence="2" id="KW-0805">Transcription regulation</keyword>
<keyword evidence="4" id="KW-0804">Transcription</keyword>
<dbReference type="GO" id="GO:0016987">
    <property type="term" value="F:sigma factor activity"/>
    <property type="evidence" value="ECO:0007669"/>
    <property type="project" value="UniProtKB-KW"/>
</dbReference>
<evidence type="ECO:0000259" key="5">
    <source>
        <dbReference type="Pfam" id="PF04542"/>
    </source>
</evidence>
<comment type="similarity">
    <text evidence="1">Belongs to the sigma-70 factor family. ECF subfamily.</text>
</comment>